<reference evidence="2" key="1">
    <citation type="journal article" date="2023" name="Nat. Plants">
        <title>Single-cell RNA sequencing provides a high-resolution roadmap for understanding the multicellular compartmentation of specialized metabolism.</title>
        <authorList>
            <person name="Sun S."/>
            <person name="Shen X."/>
            <person name="Li Y."/>
            <person name="Li Y."/>
            <person name="Wang S."/>
            <person name="Li R."/>
            <person name="Zhang H."/>
            <person name="Shen G."/>
            <person name="Guo B."/>
            <person name="Wei J."/>
            <person name="Xu J."/>
            <person name="St-Pierre B."/>
            <person name="Chen S."/>
            <person name="Sun C."/>
        </authorList>
    </citation>
    <scope>NUCLEOTIDE SEQUENCE [LARGE SCALE GENOMIC DNA]</scope>
</reference>
<gene>
    <name evidence="1" type="ORF">M9H77_25852</name>
</gene>
<organism evidence="1 2">
    <name type="scientific">Catharanthus roseus</name>
    <name type="common">Madagascar periwinkle</name>
    <name type="synonym">Vinca rosea</name>
    <dbReference type="NCBI Taxonomy" id="4058"/>
    <lineage>
        <taxon>Eukaryota</taxon>
        <taxon>Viridiplantae</taxon>
        <taxon>Streptophyta</taxon>
        <taxon>Embryophyta</taxon>
        <taxon>Tracheophyta</taxon>
        <taxon>Spermatophyta</taxon>
        <taxon>Magnoliopsida</taxon>
        <taxon>eudicotyledons</taxon>
        <taxon>Gunneridae</taxon>
        <taxon>Pentapetalae</taxon>
        <taxon>asterids</taxon>
        <taxon>lamiids</taxon>
        <taxon>Gentianales</taxon>
        <taxon>Apocynaceae</taxon>
        <taxon>Rauvolfioideae</taxon>
        <taxon>Vinceae</taxon>
        <taxon>Catharanthinae</taxon>
        <taxon>Catharanthus</taxon>
    </lineage>
</organism>
<evidence type="ECO:0000313" key="2">
    <source>
        <dbReference type="Proteomes" id="UP001060085"/>
    </source>
</evidence>
<dbReference type="EMBL" id="CM044706">
    <property type="protein sequence ID" value="KAI5657059.1"/>
    <property type="molecule type" value="Genomic_DNA"/>
</dbReference>
<sequence>MGVWLFGNRALVWCLVGFDYEKPELDFDDLVSCFELCPWSPTVALHVYLNSGVEAALMCLDSLKLPSYARNPHVGSSISIINSGHIEARYIAEVLALEFWIHFSLEGYVFVYYMVHHPHRWIYQVGTLVSGSCGTSPSSSYYLREIVPERDPIPLIELSDSETVEESVARGMEPGVSIEEDPSEAESDAGILPELEGVAQIDVEGIDTFAMGGSLSPLPV</sequence>
<comment type="caution">
    <text evidence="1">The sequence shown here is derived from an EMBL/GenBank/DDBJ whole genome shotgun (WGS) entry which is preliminary data.</text>
</comment>
<dbReference type="Proteomes" id="UP001060085">
    <property type="component" value="Linkage Group LG06"/>
</dbReference>
<keyword evidence="2" id="KW-1185">Reference proteome</keyword>
<protein>
    <submittedName>
        <fullName evidence="1">Uncharacterized protein</fullName>
    </submittedName>
</protein>
<evidence type="ECO:0000313" key="1">
    <source>
        <dbReference type="EMBL" id="KAI5657059.1"/>
    </source>
</evidence>
<name>A0ACC0AA41_CATRO</name>
<accession>A0ACC0AA41</accession>
<proteinExistence type="predicted"/>